<proteinExistence type="inferred from homology"/>
<keyword evidence="5" id="KW-0479">Metal-binding</keyword>
<evidence type="ECO:0000256" key="4">
    <source>
        <dbReference type="ARBA" id="ARBA00005975"/>
    </source>
</evidence>
<dbReference type="GeneTree" id="ENSGT00940000163474"/>
<keyword evidence="8" id="KW-0812">Transmembrane</keyword>
<dbReference type="GO" id="GO:0098560">
    <property type="term" value="C:cytoplasmic side of late endosome membrane"/>
    <property type="evidence" value="ECO:0007669"/>
    <property type="project" value="TreeGrafter"/>
</dbReference>
<dbReference type="Ensembl" id="ENSSDUT00000026882.1">
    <property type="protein sequence ID" value="ENSSDUP00000026410.1"/>
    <property type="gene ID" value="ENSSDUG00000019157.1"/>
</dbReference>
<dbReference type="STRING" id="41447.ENSSDUP00000026410"/>
<feature type="transmembrane region" description="Helical" evidence="8">
    <location>
        <begin position="68"/>
        <end position="92"/>
    </location>
</feature>
<reference evidence="10" key="1">
    <citation type="submission" date="2025-08" db="UniProtKB">
        <authorList>
            <consortium name="Ensembl"/>
        </authorList>
    </citation>
    <scope>IDENTIFICATION</scope>
</reference>
<evidence type="ECO:0000256" key="8">
    <source>
        <dbReference type="SAM" id="Phobius"/>
    </source>
</evidence>
<evidence type="ECO:0000313" key="11">
    <source>
        <dbReference type="Proteomes" id="UP000261420"/>
    </source>
</evidence>
<evidence type="ECO:0000256" key="7">
    <source>
        <dbReference type="ARBA" id="ARBA00023136"/>
    </source>
</evidence>
<evidence type="ECO:0000256" key="3">
    <source>
        <dbReference type="ARBA" id="ARBA00004630"/>
    </source>
</evidence>
<evidence type="ECO:0000256" key="6">
    <source>
        <dbReference type="ARBA" id="ARBA00022833"/>
    </source>
</evidence>
<keyword evidence="8" id="KW-1133">Transmembrane helix</keyword>
<keyword evidence="11" id="KW-1185">Reference proteome</keyword>
<name>A0A3B4V8P7_SERDU</name>
<protein>
    <recommendedName>
        <fullName evidence="9">LITAF domain-containing protein</fullName>
    </recommendedName>
</protein>
<dbReference type="PROSITE" id="PS51837">
    <property type="entry name" value="LITAF"/>
    <property type="match status" value="1"/>
</dbReference>
<evidence type="ECO:0000256" key="1">
    <source>
        <dbReference type="ARBA" id="ARBA00004125"/>
    </source>
</evidence>
<dbReference type="PANTHER" id="PTHR23292">
    <property type="entry name" value="LIPOPOLYSACCHARIDE-INDUCED TUMOR NECROSIS FACTOR-ALPHA FACTOR"/>
    <property type="match status" value="1"/>
</dbReference>
<evidence type="ECO:0000313" key="10">
    <source>
        <dbReference type="Ensembl" id="ENSSDUP00000026410.1"/>
    </source>
</evidence>
<comment type="subcellular location">
    <subcellularLocation>
        <location evidence="1">Endosome membrane</location>
        <topology evidence="1">Peripheral membrane protein</topology>
        <orientation evidence="1">Cytoplasmic side</orientation>
    </subcellularLocation>
    <subcellularLocation>
        <location evidence="2">Late endosome membrane</location>
    </subcellularLocation>
    <subcellularLocation>
        <location evidence="3">Lysosome membrane</location>
        <topology evidence="3">Peripheral membrane protein</topology>
        <orientation evidence="3">Cytoplasmic side</orientation>
    </subcellularLocation>
</comment>
<dbReference type="OMA" id="KAPYELI"/>
<dbReference type="Pfam" id="PF10601">
    <property type="entry name" value="zf-LITAF-like"/>
    <property type="match status" value="1"/>
</dbReference>
<dbReference type="InterPro" id="IPR037519">
    <property type="entry name" value="LITAF_fam"/>
</dbReference>
<sequence>HHPPLLTWDTFCCLPAARKQNAPVKLGAVSPIQMILDVENLPPCPSRTQCPECRQFIMTETFTSVSSVTWLVCVMTALIGCVAGCCLIPFCLDSFKSTTHRCPKCRTSISTIKKL</sequence>
<dbReference type="PANTHER" id="PTHR23292:SF35">
    <property type="entry name" value="LITAF DOMAIN-CONTAINING PROTEIN"/>
    <property type="match status" value="1"/>
</dbReference>
<organism evidence="10 11">
    <name type="scientific">Seriola dumerili</name>
    <name type="common">Greater amberjack</name>
    <name type="synonym">Caranx dumerili</name>
    <dbReference type="NCBI Taxonomy" id="41447"/>
    <lineage>
        <taxon>Eukaryota</taxon>
        <taxon>Metazoa</taxon>
        <taxon>Chordata</taxon>
        <taxon>Craniata</taxon>
        <taxon>Vertebrata</taxon>
        <taxon>Euteleostomi</taxon>
        <taxon>Actinopterygii</taxon>
        <taxon>Neopterygii</taxon>
        <taxon>Teleostei</taxon>
        <taxon>Neoteleostei</taxon>
        <taxon>Acanthomorphata</taxon>
        <taxon>Carangaria</taxon>
        <taxon>Carangiformes</taxon>
        <taxon>Carangidae</taxon>
        <taxon>Seriola</taxon>
    </lineage>
</organism>
<evidence type="ECO:0000259" key="9">
    <source>
        <dbReference type="PROSITE" id="PS51837"/>
    </source>
</evidence>
<dbReference type="GO" id="GO:0005634">
    <property type="term" value="C:nucleus"/>
    <property type="evidence" value="ECO:0007669"/>
    <property type="project" value="TreeGrafter"/>
</dbReference>
<feature type="domain" description="LITAF" evidence="9">
    <location>
        <begin position="30"/>
        <end position="114"/>
    </location>
</feature>
<reference evidence="10" key="2">
    <citation type="submission" date="2025-09" db="UniProtKB">
        <authorList>
            <consortium name="Ensembl"/>
        </authorList>
    </citation>
    <scope>IDENTIFICATION</scope>
</reference>
<evidence type="ECO:0000256" key="5">
    <source>
        <dbReference type="ARBA" id="ARBA00022723"/>
    </source>
</evidence>
<dbReference type="GO" id="GO:0098574">
    <property type="term" value="C:cytoplasmic side of lysosomal membrane"/>
    <property type="evidence" value="ECO:0007669"/>
    <property type="project" value="TreeGrafter"/>
</dbReference>
<dbReference type="Proteomes" id="UP000261420">
    <property type="component" value="Unplaced"/>
</dbReference>
<keyword evidence="7 8" id="KW-0472">Membrane</keyword>
<dbReference type="InterPro" id="IPR006629">
    <property type="entry name" value="LITAF"/>
</dbReference>
<comment type="similarity">
    <text evidence="4">Belongs to the CDIP1/LITAF family.</text>
</comment>
<evidence type="ECO:0000256" key="2">
    <source>
        <dbReference type="ARBA" id="ARBA00004414"/>
    </source>
</evidence>
<dbReference type="GO" id="GO:0008270">
    <property type="term" value="F:zinc ion binding"/>
    <property type="evidence" value="ECO:0007669"/>
    <property type="project" value="TreeGrafter"/>
</dbReference>
<dbReference type="AlphaFoldDB" id="A0A3B4V8P7"/>
<dbReference type="SMART" id="SM00714">
    <property type="entry name" value="LITAF"/>
    <property type="match status" value="1"/>
</dbReference>
<keyword evidence="6" id="KW-0862">Zinc</keyword>
<accession>A0A3B4V8P7</accession>